<dbReference type="GO" id="GO:0043548">
    <property type="term" value="F:phosphatidylinositol 3-kinase binding"/>
    <property type="evidence" value="ECO:0007669"/>
    <property type="project" value="TreeGrafter"/>
</dbReference>
<dbReference type="FunFam" id="1.10.418.40:FF:000002">
    <property type="entry name" value="Beclin 1 protein"/>
    <property type="match status" value="1"/>
</dbReference>
<feature type="region of interest" description="Disordered" evidence="4">
    <location>
        <begin position="433"/>
        <end position="465"/>
    </location>
</feature>
<dbReference type="GO" id="GO:0000045">
    <property type="term" value="P:autophagosome assembly"/>
    <property type="evidence" value="ECO:0007669"/>
    <property type="project" value="TreeGrafter"/>
</dbReference>
<dbReference type="GO" id="GO:0000423">
    <property type="term" value="P:mitophagy"/>
    <property type="evidence" value="ECO:0007669"/>
    <property type="project" value="TreeGrafter"/>
</dbReference>
<dbReference type="InterPro" id="IPR040455">
    <property type="entry name" value="Atg6_BARA"/>
</dbReference>
<accession>A0AAV1HTI7</accession>
<feature type="domain" description="Atg6 BARA" evidence="5">
    <location>
        <begin position="252"/>
        <end position="426"/>
    </location>
</feature>
<evidence type="ECO:0000259" key="6">
    <source>
        <dbReference type="Pfam" id="PF17675"/>
    </source>
</evidence>
<evidence type="ECO:0000256" key="4">
    <source>
        <dbReference type="SAM" id="MobiDB-lite"/>
    </source>
</evidence>
<dbReference type="Pfam" id="PF17675">
    <property type="entry name" value="APG6_N"/>
    <property type="match status" value="1"/>
</dbReference>
<dbReference type="GO" id="GO:0045324">
    <property type="term" value="P:late endosome to vacuole transport"/>
    <property type="evidence" value="ECO:0007669"/>
    <property type="project" value="TreeGrafter"/>
</dbReference>
<dbReference type="GO" id="GO:0000407">
    <property type="term" value="C:phagophore assembly site"/>
    <property type="evidence" value="ECO:0007669"/>
    <property type="project" value="TreeGrafter"/>
</dbReference>
<dbReference type="PANTHER" id="PTHR12768">
    <property type="entry name" value="BECLIN 1"/>
    <property type="match status" value="1"/>
</dbReference>
<comment type="similarity">
    <text evidence="1">Belongs to the beclin family.</text>
</comment>
<dbReference type="EMBL" id="CAUYUE010000001">
    <property type="protein sequence ID" value="CAK0735365.1"/>
    <property type="molecule type" value="Genomic_DNA"/>
</dbReference>
<feature type="coiled-coil region" evidence="3">
    <location>
        <begin position="124"/>
        <end position="213"/>
    </location>
</feature>
<dbReference type="InterPro" id="IPR007243">
    <property type="entry name" value="Atg6/Beclin"/>
</dbReference>
<evidence type="ECO:0000313" key="8">
    <source>
        <dbReference type="Proteomes" id="UP001314263"/>
    </source>
</evidence>
<dbReference type="Gene3D" id="1.10.418.40">
    <property type="entry name" value="Autophagy protein 6/Beclin 1"/>
    <property type="match status" value="2"/>
</dbReference>
<dbReference type="AlphaFoldDB" id="A0AAV1HTI7"/>
<dbReference type="PANTHER" id="PTHR12768:SF4">
    <property type="entry name" value="BECLIN-1"/>
    <property type="match status" value="1"/>
</dbReference>
<proteinExistence type="inferred from homology"/>
<feature type="domain" description="Atg6/beclin coiled-coil" evidence="6">
    <location>
        <begin position="121"/>
        <end position="249"/>
    </location>
</feature>
<dbReference type="GO" id="GO:0030674">
    <property type="term" value="F:protein-macromolecule adaptor activity"/>
    <property type="evidence" value="ECO:0007669"/>
    <property type="project" value="TreeGrafter"/>
</dbReference>
<protein>
    <submittedName>
        <fullName evidence="7">Uncharacterized protein</fullName>
    </submittedName>
</protein>
<dbReference type="InterPro" id="IPR038274">
    <property type="entry name" value="Atg6/Beclin_C_sf"/>
</dbReference>
<dbReference type="GO" id="GO:0034271">
    <property type="term" value="C:phosphatidylinositol 3-kinase complex, class III, type I"/>
    <property type="evidence" value="ECO:0007669"/>
    <property type="project" value="TreeGrafter"/>
</dbReference>
<dbReference type="Pfam" id="PF04111">
    <property type="entry name" value="APG6"/>
    <property type="match status" value="1"/>
</dbReference>
<keyword evidence="2 3" id="KW-0175">Coiled coil</keyword>
<evidence type="ECO:0000313" key="7">
    <source>
        <dbReference type="EMBL" id="CAK0735365.1"/>
    </source>
</evidence>
<comment type="caution">
    <text evidence="7">The sequence shown here is derived from an EMBL/GenBank/DDBJ whole genome shotgun (WGS) entry which is preliminary data.</text>
</comment>
<reference evidence="7 8" key="1">
    <citation type="submission" date="2023-10" db="EMBL/GenBank/DDBJ databases">
        <authorList>
            <person name="Maclean D."/>
            <person name="Macfadyen A."/>
        </authorList>
    </citation>
    <scope>NUCLEOTIDE SEQUENCE [LARGE SCALE GENOMIC DNA]</scope>
</reference>
<evidence type="ECO:0000259" key="5">
    <source>
        <dbReference type="Pfam" id="PF04111"/>
    </source>
</evidence>
<evidence type="ECO:0000256" key="1">
    <source>
        <dbReference type="ARBA" id="ARBA00005965"/>
    </source>
</evidence>
<dbReference type="InterPro" id="IPR041691">
    <property type="entry name" value="Atg6/beclin_CC"/>
</dbReference>
<dbReference type="Gene3D" id="6.10.250.3110">
    <property type="match status" value="1"/>
</dbReference>
<sequence>MAGPSEQHFSCQSCRCRLVITDLEPHEQASRSGLLTGSVFAGGKVDESFILLDPSSRQHANQGRNLDESFVMLTGSASLLQQPGPLRNASHAVPMQPLDDRFSQLARTFELASGETTVDQPLCVDCAARVREEMEAQTAEIEAECEAYECALRRLEQENAQPLPEEEFKAEMAAAAEEERAEMLRAEAAEAALAVARRELDQVRAKAVELGELEERYWHDFNDFQIQLRAHVDERDVLLRKIDQTSAHLERLRHTNVYNDAFHIWHEGPFATISGFRLGRTPACPVEWDEINAAWGQAVLLLHTLAQACKLTFSSYRLQPLGSYPRIVDKKGSHDLFGPVNKIYCASYDRAMALYLACLREFAEFAHGRDVSEQAPGRTPLELPYAIDGDKVGGQSIKYMFTKDIKWTKALKYMLTDLKWCMSWVISRQEGSPGIHELQGSPQDAGPPLSESRSTLPDAAAATQR</sequence>
<gene>
    <name evidence="7" type="ORF">CVIRNUC_000569</name>
</gene>
<dbReference type="GO" id="GO:0034272">
    <property type="term" value="C:phosphatidylinositol 3-kinase complex, class III, type II"/>
    <property type="evidence" value="ECO:0007669"/>
    <property type="project" value="TreeGrafter"/>
</dbReference>
<keyword evidence="8" id="KW-1185">Reference proteome</keyword>
<dbReference type="Proteomes" id="UP001314263">
    <property type="component" value="Unassembled WGS sequence"/>
</dbReference>
<organism evidence="7 8">
    <name type="scientific">Coccomyxa viridis</name>
    <dbReference type="NCBI Taxonomy" id="1274662"/>
    <lineage>
        <taxon>Eukaryota</taxon>
        <taxon>Viridiplantae</taxon>
        <taxon>Chlorophyta</taxon>
        <taxon>core chlorophytes</taxon>
        <taxon>Trebouxiophyceae</taxon>
        <taxon>Trebouxiophyceae incertae sedis</taxon>
        <taxon>Coccomyxaceae</taxon>
        <taxon>Coccomyxa</taxon>
    </lineage>
</organism>
<evidence type="ECO:0000256" key="3">
    <source>
        <dbReference type="SAM" id="Coils"/>
    </source>
</evidence>
<dbReference type="GO" id="GO:0006995">
    <property type="term" value="P:cellular response to nitrogen starvation"/>
    <property type="evidence" value="ECO:0007669"/>
    <property type="project" value="TreeGrafter"/>
</dbReference>
<evidence type="ECO:0000256" key="2">
    <source>
        <dbReference type="ARBA" id="ARBA00023054"/>
    </source>
</evidence>
<name>A0AAV1HTI7_9CHLO</name>